<proteinExistence type="predicted"/>
<organism evidence="2 3">
    <name type="scientific">Dielma fastidiosa</name>
    <dbReference type="NCBI Taxonomy" id="1034346"/>
    <lineage>
        <taxon>Bacteria</taxon>
        <taxon>Bacillati</taxon>
        <taxon>Bacillota</taxon>
        <taxon>Erysipelotrichia</taxon>
        <taxon>Erysipelotrichales</taxon>
        <taxon>Erysipelotrichaceae</taxon>
        <taxon>Dielma</taxon>
    </lineage>
</organism>
<evidence type="ECO:0000313" key="2">
    <source>
        <dbReference type="EMBL" id="PXX81614.1"/>
    </source>
</evidence>
<evidence type="ECO:0000256" key="1">
    <source>
        <dbReference type="SAM" id="SignalP"/>
    </source>
</evidence>
<sequence length="158" mass="18190">MFRRTVLYTIIVISFLACACSNIQDEVKVTPTILFEKVDGVEQEDIYALLVSIATNDIQTDLTFHEFRASYSDIFDAFDSTGDDSLNQDKCTELFDRVSNELGGKQRTSTCKYVKYTKEGEEKAQKAKITLKFYSYEGELLLEYEGKLFDDFEFIKNN</sequence>
<evidence type="ECO:0008006" key="4">
    <source>
        <dbReference type="Google" id="ProtNLM"/>
    </source>
</evidence>
<dbReference type="STRING" id="1034346.GCA_000313565_00222"/>
<name>A0A318KUN4_9FIRM</name>
<dbReference type="RefSeq" id="WP_022936529.1">
    <property type="nucleotide sequence ID" value="NZ_CABKRQ010000001.1"/>
</dbReference>
<comment type="caution">
    <text evidence="2">The sequence shown here is derived from an EMBL/GenBank/DDBJ whole genome shotgun (WGS) entry which is preliminary data.</text>
</comment>
<evidence type="ECO:0000313" key="3">
    <source>
        <dbReference type="Proteomes" id="UP000247612"/>
    </source>
</evidence>
<reference evidence="2 3" key="1">
    <citation type="submission" date="2018-05" db="EMBL/GenBank/DDBJ databases">
        <title>Genomic Encyclopedia of Type Strains, Phase IV (KMG-IV): sequencing the most valuable type-strain genomes for metagenomic binning, comparative biology and taxonomic classification.</title>
        <authorList>
            <person name="Goeker M."/>
        </authorList>
    </citation>
    <scope>NUCLEOTIDE SEQUENCE [LARGE SCALE GENOMIC DNA]</scope>
    <source>
        <strain evidence="2 3">JC118</strain>
    </source>
</reference>
<protein>
    <recommendedName>
        <fullName evidence="4">EF-hand domain-containing protein</fullName>
    </recommendedName>
</protein>
<dbReference type="AlphaFoldDB" id="A0A318KUN4"/>
<dbReference type="EMBL" id="QJKH01000001">
    <property type="protein sequence ID" value="PXX81614.1"/>
    <property type="molecule type" value="Genomic_DNA"/>
</dbReference>
<feature type="chain" id="PRO_5038939523" description="EF-hand domain-containing protein" evidence="1">
    <location>
        <begin position="20"/>
        <end position="158"/>
    </location>
</feature>
<feature type="signal peptide" evidence="1">
    <location>
        <begin position="1"/>
        <end position="19"/>
    </location>
</feature>
<dbReference type="Proteomes" id="UP000247612">
    <property type="component" value="Unassembled WGS sequence"/>
</dbReference>
<keyword evidence="1" id="KW-0732">Signal</keyword>
<dbReference type="PROSITE" id="PS51257">
    <property type="entry name" value="PROKAR_LIPOPROTEIN"/>
    <property type="match status" value="1"/>
</dbReference>
<gene>
    <name evidence="2" type="ORF">DES51_101225</name>
</gene>
<accession>A0A318KUN4</accession>
<keyword evidence="3" id="KW-1185">Reference proteome</keyword>